<accession>A0A2W5DRI8</accession>
<evidence type="ECO:0000256" key="1">
    <source>
        <dbReference type="SAM" id="Phobius"/>
    </source>
</evidence>
<dbReference type="PANTHER" id="PTHR30386">
    <property type="entry name" value="MEMBRANE FUSION SUBUNIT OF EMRAB-TOLC MULTIDRUG EFFLUX PUMP"/>
    <property type="match status" value="1"/>
</dbReference>
<evidence type="ECO:0000259" key="3">
    <source>
        <dbReference type="Pfam" id="PF25954"/>
    </source>
</evidence>
<dbReference type="InterPro" id="IPR050739">
    <property type="entry name" value="MFP"/>
</dbReference>
<keyword evidence="1" id="KW-1133">Transmembrane helix</keyword>
<dbReference type="Pfam" id="PF25917">
    <property type="entry name" value="BSH_RND"/>
    <property type="match status" value="1"/>
</dbReference>
<evidence type="ECO:0000313" key="5">
    <source>
        <dbReference type="Proteomes" id="UP000249633"/>
    </source>
</evidence>
<dbReference type="Gene3D" id="2.40.30.170">
    <property type="match status" value="1"/>
</dbReference>
<dbReference type="InterPro" id="IPR058625">
    <property type="entry name" value="MdtA-like_BSH"/>
</dbReference>
<dbReference type="InterPro" id="IPR058792">
    <property type="entry name" value="Beta-barrel_RND_2"/>
</dbReference>
<name>A0A2W5DRI8_9BURK</name>
<feature type="domain" description="Multidrug resistance protein MdtA-like barrel-sandwich hybrid" evidence="2">
    <location>
        <begin position="60"/>
        <end position="248"/>
    </location>
</feature>
<organism evidence="4 5">
    <name type="scientific">Roseateles depolymerans</name>
    <dbReference type="NCBI Taxonomy" id="76731"/>
    <lineage>
        <taxon>Bacteria</taxon>
        <taxon>Pseudomonadati</taxon>
        <taxon>Pseudomonadota</taxon>
        <taxon>Betaproteobacteria</taxon>
        <taxon>Burkholderiales</taxon>
        <taxon>Sphaerotilaceae</taxon>
        <taxon>Roseateles</taxon>
    </lineage>
</organism>
<dbReference type="Pfam" id="PF25954">
    <property type="entry name" value="Beta-barrel_RND_2"/>
    <property type="match status" value="1"/>
</dbReference>
<dbReference type="SUPFAM" id="SSF111369">
    <property type="entry name" value="HlyD-like secretion proteins"/>
    <property type="match status" value="2"/>
</dbReference>
<dbReference type="GO" id="GO:0055085">
    <property type="term" value="P:transmembrane transport"/>
    <property type="evidence" value="ECO:0007669"/>
    <property type="project" value="InterPro"/>
</dbReference>
<sequence length="360" mass="38579">MSAPVAAPGDEAGARPARRLRWLLLPVVLLGAGLAWHWWAAARFVEETDDAYVGGDVTPLAAKVSGYVVEAPLRDNQAVRAGDLLARLDDRDYRAALARAYAAEDAQRAALANLAAQSVRQRSEIERVAADIDASAAEAQRAAADHRRQRELVVSAAVSQESAQRAEATDRTAQAQLVKARAASRVAQQELAVIDTERRRTEAALALAHADVQLAELNLAHTQIRAPFDGVVGNRRVRVGLYAQVGAPLLSLVPARGLWVDANFKEDQLARMRAGMPVTLRVDAAPGREFHGRLASLAPATGAQFSILPPENATGNFTKIVQRVPVRVDLDQDAATLGLLRPGLSAVVRVDTHADDGAQR</sequence>
<reference evidence="4 5" key="1">
    <citation type="submission" date="2017-08" db="EMBL/GenBank/DDBJ databases">
        <title>Infants hospitalized years apart are colonized by the same room-sourced microbial strains.</title>
        <authorList>
            <person name="Brooks B."/>
            <person name="Olm M.R."/>
            <person name="Firek B.A."/>
            <person name="Baker R."/>
            <person name="Thomas B.C."/>
            <person name="Morowitz M.J."/>
            <person name="Banfield J.F."/>
        </authorList>
    </citation>
    <scope>NUCLEOTIDE SEQUENCE [LARGE SCALE GENOMIC DNA]</scope>
    <source>
        <strain evidence="4">S2_012_000_R2_81</strain>
    </source>
</reference>
<gene>
    <name evidence="4" type="ORF">DI603_05820</name>
</gene>
<protein>
    <submittedName>
        <fullName evidence="4">Hemolysin D</fullName>
    </submittedName>
</protein>
<dbReference type="PANTHER" id="PTHR30386:SF24">
    <property type="entry name" value="MULTIDRUG RESISTANCE EFFLUX PUMP"/>
    <property type="match status" value="1"/>
</dbReference>
<dbReference type="Proteomes" id="UP000249633">
    <property type="component" value="Unassembled WGS sequence"/>
</dbReference>
<keyword evidence="1" id="KW-0812">Transmembrane</keyword>
<comment type="caution">
    <text evidence="4">The sequence shown here is derived from an EMBL/GenBank/DDBJ whole genome shotgun (WGS) entry which is preliminary data.</text>
</comment>
<dbReference type="AlphaFoldDB" id="A0A2W5DRI8"/>
<keyword evidence="1" id="KW-0472">Membrane</keyword>
<dbReference type="Gene3D" id="2.40.50.100">
    <property type="match status" value="1"/>
</dbReference>
<dbReference type="EMBL" id="QFOD01000004">
    <property type="protein sequence ID" value="PZP34471.1"/>
    <property type="molecule type" value="Genomic_DNA"/>
</dbReference>
<proteinExistence type="predicted"/>
<feature type="transmembrane region" description="Helical" evidence="1">
    <location>
        <begin position="20"/>
        <end position="39"/>
    </location>
</feature>
<evidence type="ECO:0000259" key="2">
    <source>
        <dbReference type="Pfam" id="PF25917"/>
    </source>
</evidence>
<evidence type="ECO:0000313" key="4">
    <source>
        <dbReference type="EMBL" id="PZP34471.1"/>
    </source>
</evidence>
<feature type="domain" description="CusB-like beta-barrel" evidence="3">
    <location>
        <begin position="258"/>
        <end position="301"/>
    </location>
</feature>